<dbReference type="EMBL" id="UIGY01000097">
    <property type="protein sequence ID" value="SUZ10808.1"/>
    <property type="molecule type" value="Genomic_DNA"/>
</dbReference>
<evidence type="ECO:0000313" key="9">
    <source>
        <dbReference type="EMBL" id="EPQ64324.1"/>
    </source>
</evidence>
<dbReference type="HOGENOM" id="CLU_039316_1_0_1"/>
<dbReference type="OrthoDB" id="205546at2759"/>
<dbReference type="Pfam" id="PF07281">
    <property type="entry name" value="INSIG"/>
    <property type="match status" value="1"/>
</dbReference>
<feature type="region of interest" description="Disordered" evidence="7">
    <location>
        <begin position="1"/>
        <end position="33"/>
    </location>
</feature>
<name>A0A061HHV6_BLUGR</name>
<evidence type="ECO:0000256" key="4">
    <source>
        <dbReference type="ARBA" id="ARBA00022824"/>
    </source>
</evidence>
<feature type="transmembrane region" description="Helical" evidence="8">
    <location>
        <begin position="308"/>
        <end position="326"/>
    </location>
</feature>
<reference evidence="9" key="2">
    <citation type="submission" date="2013-01" db="EMBL/GenBank/DDBJ databases">
        <title>The wheat powdery mildew genome reveals unique evolution of an obligate biotroph.</title>
        <authorList>
            <person name="Oberhaensli S."/>
            <person name="Wicker T."/>
            <person name="Keller B."/>
        </authorList>
    </citation>
    <scope>NUCLEOTIDE SEQUENCE</scope>
    <source>
        <strain evidence="9">96224</strain>
    </source>
</reference>
<evidence type="ECO:0000313" key="10">
    <source>
        <dbReference type="EMBL" id="SUZ10808.1"/>
    </source>
</evidence>
<evidence type="ECO:0000256" key="2">
    <source>
        <dbReference type="ARBA" id="ARBA00007475"/>
    </source>
</evidence>
<dbReference type="Proteomes" id="UP000053110">
    <property type="component" value="Unassembled WGS sequence"/>
</dbReference>
<reference evidence="11" key="1">
    <citation type="journal article" date="2013" name="Nat. Genet.">
        <title>The wheat powdery mildew genome shows the unique evolution of an obligate biotroph.</title>
        <authorList>
            <person name="Wicker T."/>
            <person name="Oberhaensli S."/>
            <person name="Parlange F."/>
            <person name="Buchmann J.P."/>
            <person name="Shatalina M."/>
            <person name="Roffler S."/>
            <person name="Ben-David R."/>
            <person name="Dolezel J."/>
            <person name="Simkova H."/>
            <person name="Schulze-Lefert P."/>
            <person name="Spanu P.D."/>
            <person name="Bruggmann R."/>
            <person name="Amselem J."/>
            <person name="Quesneville H."/>
            <person name="Ver Loren van Themaat E."/>
            <person name="Paape T."/>
            <person name="Shimizu K.K."/>
            <person name="Keller B."/>
        </authorList>
    </citation>
    <scope>NUCLEOTIDE SEQUENCE [LARGE SCALE GENOMIC DNA]</scope>
    <source>
        <strain evidence="11">96224</strain>
    </source>
</reference>
<dbReference type="PANTHER" id="PTHR15301:SF3">
    <property type="entry name" value="PROTEIN NSG1-RELATED"/>
    <property type="match status" value="1"/>
</dbReference>
<dbReference type="EMBL" id="KE375070">
    <property type="protein sequence ID" value="EPQ64324.1"/>
    <property type="molecule type" value="Genomic_DNA"/>
</dbReference>
<feature type="transmembrane region" description="Helical" evidence="8">
    <location>
        <begin position="247"/>
        <end position="264"/>
    </location>
</feature>
<evidence type="ECO:0000256" key="6">
    <source>
        <dbReference type="ARBA" id="ARBA00023136"/>
    </source>
</evidence>
<evidence type="ECO:0000256" key="7">
    <source>
        <dbReference type="SAM" id="MobiDB-lite"/>
    </source>
</evidence>
<keyword evidence="5 8" id="KW-1133">Transmembrane helix</keyword>
<evidence type="ECO:0000256" key="8">
    <source>
        <dbReference type="SAM" id="Phobius"/>
    </source>
</evidence>
<sequence>MSVPKIIRPTPRRPNKLASCHSTPQDEIPTRSSSTINLTSSTLRGICFPNNYEPEQECSIFDKDSNSHVCARGTTFHIPNERNCSPSLVKTTRSVSAGWRILFLFGIGVGYGLIIQHIHNETHSKPLQAGCLIQSGTNWKYLTFWGISSLGLGSLLPLFDRVFFENSSAPLITIDGQDLKLNEYTRNETKSVLDQGWTPIVRSMGTFFGIAFAIRKSPWSSTLQASIALFLADPVLWYLIDRSRPGLFLSLAVGAIGTALYIISNSVIMLPSVPSNIARADGMIQTYTTIIPGKLTIGWDMKDGLDTLIWVLSVLFCSCICFGNIGRRLAARKN</sequence>
<reference evidence="10" key="3">
    <citation type="submission" date="2018-07" db="EMBL/GenBank/DDBJ databases">
        <authorList>
            <person name="Quirk P.G."/>
            <person name="Krulwich T.A."/>
        </authorList>
    </citation>
    <scope>NUCLEOTIDE SEQUENCE</scope>
    <source>
        <strain evidence="10">96224</strain>
    </source>
</reference>
<proteinExistence type="inferred from homology"/>
<protein>
    <submittedName>
        <fullName evidence="10">Bgt-4636</fullName>
    </submittedName>
</protein>
<dbReference type="AlphaFoldDB" id="A0A061HHV6"/>
<comment type="subcellular location">
    <subcellularLocation>
        <location evidence="1">Endoplasmic reticulum membrane</location>
        <topology evidence="1">Multi-pass membrane protein</topology>
    </subcellularLocation>
</comment>
<evidence type="ECO:0000313" key="11">
    <source>
        <dbReference type="Proteomes" id="UP000053110"/>
    </source>
</evidence>
<keyword evidence="4" id="KW-0256">Endoplasmic reticulum</keyword>
<accession>A0A061HHV6</accession>
<evidence type="ECO:0000256" key="1">
    <source>
        <dbReference type="ARBA" id="ARBA00004477"/>
    </source>
</evidence>
<gene>
    <name evidence="9" type="ORF">BGT96224_4636</name>
    <name evidence="10" type="ORF">BGT96224V2_LOCUS3970</name>
</gene>
<keyword evidence="3 8" id="KW-0812">Transmembrane</keyword>
<dbReference type="PANTHER" id="PTHR15301">
    <property type="entry name" value="INSULIN-INDUCED GENE 1"/>
    <property type="match status" value="1"/>
</dbReference>
<dbReference type="GO" id="GO:0016126">
    <property type="term" value="P:sterol biosynthetic process"/>
    <property type="evidence" value="ECO:0007669"/>
    <property type="project" value="TreeGrafter"/>
</dbReference>
<feature type="transmembrane region" description="Helical" evidence="8">
    <location>
        <begin position="97"/>
        <end position="119"/>
    </location>
</feature>
<dbReference type="GO" id="GO:0005789">
    <property type="term" value="C:endoplasmic reticulum membrane"/>
    <property type="evidence" value="ECO:0007669"/>
    <property type="project" value="UniProtKB-SubCell"/>
</dbReference>
<evidence type="ECO:0000256" key="5">
    <source>
        <dbReference type="ARBA" id="ARBA00022989"/>
    </source>
</evidence>
<dbReference type="InterPro" id="IPR025929">
    <property type="entry name" value="INSIG_fam"/>
</dbReference>
<evidence type="ECO:0000256" key="3">
    <source>
        <dbReference type="ARBA" id="ARBA00022692"/>
    </source>
</evidence>
<organism evidence="10">
    <name type="scientific">Blumeria graminis f. sp. tritici 96224</name>
    <dbReference type="NCBI Taxonomy" id="1268274"/>
    <lineage>
        <taxon>Eukaryota</taxon>
        <taxon>Fungi</taxon>
        <taxon>Dikarya</taxon>
        <taxon>Ascomycota</taxon>
        <taxon>Pezizomycotina</taxon>
        <taxon>Leotiomycetes</taxon>
        <taxon>Erysiphales</taxon>
        <taxon>Erysiphaceae</taxon>
        <taxon>Blumeria</taxon>
    </lineage>
</organism>
<comment type="similarity">
    <text evidence="2">Belongs to the INSIG family.</text>
</comment>
<keyword evidence="6 8" id="KW-0472">Membrane</keyword>
<feature type="transmembrane region" description="Helical" evidence="8">
    <location>
        <begin position="221"/>
        <end position="240"/>
    </location>
</feature>